<comment type="caution">
    <text evidence="1">The sequence shown here is derived from an EMBL/GenBank/DDBJ whole genome shotgun (WGS) entry which is preliminary data.</text>
</comment>
<protein>
    <submittedName>
        <fullName evidence="1">Uncharacterized protein</fullName>
    </submittedName>
</protein>
<evidence type="ECO:0000313" key="1">
    <source>
        <dbReference type="EMBL" id="SIS56862.1"/>
    </source>
</evidence>
<organism evidence="1 2">
    <name type="scientific">Paracoccus saliphilus</name>
    <dbReference type="NCBI Taxonomy" id="405559"/>
    <lineage>
        <taxon>Bacteria</taxon>
        <taxon>Pseudomonadati</taxon>
        <taxon>Pseudomonadota</taxon>
        <taxon>Alphaproteobacteria</taxon>
        <taxon>Rhodobacterales</taxon>
        <taxon>Paracoccaceae</taxon>
        <taxon>Paracoccus</taxon>
    </lineage>
</organism>
<name>A0AA46A476_9RHOB</name>
<gene>
    <name evidence="1" type="ORF">SAMN05421772_101532</name>
</gene>
<reference evidence="1 2" key="1">
    <citation type="submission" date="2017-01" db="EMBL/GenBank/DDBJ databases">
        <authorList>
            <person name="Varghese N."/>
            <person name="Submissions S."/>
        </authorList>
    </citation>
    <scope>NUCLEOTIDE SEQUENCE [LARGE SCALE GENOMIC DNA]</scope>
    <source>
        <strain evidence="1 2">DSM 18447</strain>
    </source>
</reference>
<dbReference type="Proteomes" id="UP000186216">
    <property type="component" value="Unassembled WGS sequence"/>
</dbReference>
<accession>A0AA46A476</accession>
<evidence type="ECO:0000313" key="2">
    <source>
        <dbReference type="Proteomes" id="UP000186216"/>
    </source>
</evidence>
<sequence length="90" mass="9991">MAAYRRSDAQHSQLVYDLCTSCARAVYGLCGPKTQHLLGKAHSVLRGGSMQRAQPLHRERRRAGSNHVTSLCPPLDRKGGTTLFYPKEEP</sequence>
<dbReference type="EMBL" id="FTOU01000001">
    <property type="protein sequence ID" value="SIS56862.1"/>
    <property type="molecule type" value="Genomic_DNA"/>
</dbReference>
<proteinExistence type="predicted"/>
<dbReference type="AlphaFoldDB" id="A0AA46A476"/>